<evidence type="ECO:0000256" key="6">
    <source>
        <dbReference type="ARBA" id="ARBA00023033"/>
    </source>
</evidence>
<evidence type="ECO:0000256" key="1">
    <source>
        <dbReference type="ARBA" id="ARBA00010617"/>
    </source>
</evidence>
<accession>A0AAV6J7L8</accession>
<dbReference type="InterPro" id="IPR001128">
    <property type="entry name" value="Cyt_P450"/>
</dbReference>
<dbReference type="SUPFAM" id="SSF48264">
    <property type="entry name" value="Cytochrome P450"/>
    <property type="match status" value="1"/>
</dbReference>
<proteinExistence type="inferred from homology"/>
<dbReference type="GO" id="GO:0004497">
    <property type="term" value="F:monooxygenase activity"/>
    <property type="evidence" value="ECO:0007669"/>
    <property type="project" value="UniProtKB-KW"/>
</dbReference>
<keyword evidence="8" id="KW-1185">Reference proteome</keyword>
<name>A0AAV6J7L8_9ERIC</name>
<keyword evidence="6" id="KW-0503">Monooxygenase</keyword>
<evidence type="ECO:0000256" key="3">
    <source>
        <dbReference type="ARBA" id="ARBA00022723"/>
    </source>
</evidence>
<dbReference type="EMBL" id="JACTNZ010000008">
    <property type="protein sequence ID" value="KAG5535704.1"/>
    <property type="molecule type" value="Genomic_DNA"/>
</dbReference>
<dbReference type="Gene3D" id="1.10.630.10">
    <property type="entry name" value="Cytochrome P450"/>
    <property type="match status" value="2"/>
</dbReference>
<reference evidence="7" key="1">
    <citation type="submission" date="2020-08" db="EMBL/GenBank/DDBJ databases">
        <title>Plant Genome Project.</title>
        <authorList>
            <person name="Zhang R.-G."/>
        </authorList>
    </citation>
    <scope>NUCLEOTIDE SEQUENCE</scope>
    <source>
        <strain evidence="7">WSP0</strain>
        <tissue evidence="7">Leaf</tissue>
    </source>
</reference>
<evidence type="ECO:0000313" key="7">
    <source>
        <dbReference type="EMBL" id="KAG5535704.1"/>
    </source>
</evidence>
<evidence type="ECO:0000313" key="8">
    <source>
        <dbReference type="Proteomes" id="UP000823749"/>
    </source>
</evidence>
<evidence type="ECO:0000256" key="5">
    <source>
        <dbReference type="ARBA" id="ARBA00023004"/>
    </source>
</evidence>
<keyword evidence="3" id="KW-0479">Metal-binding</keyword>
<keyword evidence="5" id="KW-0408">Iron</keyword>
<dbReference type="PANTHER" id="PTHR47950">
    <property type="entry name" value="CYTOCHROME P450, FAMILY 76, SUBFAMILY C, POLYPEPTIDE 5-RELATED"/>
    <property type="match status" value="1"/>
</dbReference>
<comment type="similarity">
    <text evidence="1">Belongs to the cytochrome P450 family.</text>
</comment>
<dbReference type="GO" id="GO:0016705">
    <property type="term" value="F:oxidoreductase activity, acting on paired donors, with incorporation or reduction of molecular oxygen"/>
    <property type="evidence" value="ECO:0007669"/>
    <property type="project" value="InterPro"/>
</dbReference>
<gene>
    <name evidence="7" type="ORF">RHGRI_023462</name>
</gene>
<keyword evidence="2" id="KW-0349">Heme</keyword>
<dbReference type="InterPro" id="IPR036396">
    <property type="entry name" value="Cyt_P450_sf"/>
</dbReference>
<organism evidence="7 8">
    <name type="scientific">Rhododendron griersonianum</name>
    <dbReference type="NCBI Taxonomy" id="479676"/>
    <lineage>
        <taxon>Eukaryota</taxon>
        <taxon>Viridiplantae</taxon>
        <taxon>Streptophyta</taxon>
        <taxon>Embryophyta</taxon>
        <taxon>Tracheophyta</taxon>
        <taxon>Spermatophyta</taxon>
        <taxon>Magnoliopsida</taxon>
        <taxon>eudicotyledons</taxon>
        <taxon>Gunneridae</taxon>
        <taxon>Pentapetalae</taxon>
        <taxon>asterids</taxon>
        <taxon>Ericales</taxon>
        <taxon>Ericaceae</taxon>
        <taxon>Ericoideae</taxon>
        <taxon>Rhodoreae</taxon>
        <taxon>Rhododendron</taxon>
    </lineage>
</organism>
<dbReference type="AlphaFoldDB" id="A0AAV6J7L8"/>
<protein>
    <recommendedName>
        <fullName evidence="9">Cytochrome P450</fullName>
    </recommendedName>
</protein>
<dbReference type="GO" id="GO:0005506">
    <property type="term" value="F:iron ion binding"/>
    <property type="evidence" value="ECO:0007669"/>
    <property type="project" value="InterPro"/>
</dbReference>
<evidence type="ECO:0008006" key="9">
    <source>
        <dbReference type="Google" id="ProtNLM"/>
    </source>
</evidence>
<evidence type="ECO:0000256" key="2">
    <source>
        <dbReference type="ARBA" id="ARBA00022617"/>
    </source>
</evidence>
<keyword evidence="4" id="KW-0560">Oxidoreductase</keyword>
<dbReference type="Pfam" id="PF00067">
    <property type="entry name" value="p450"/>
    <property type="match status" value="1"/>
</dbReference>
<dbReference type="GO" id="GO:0020037">
    <property type="term" value="F:heme binding"/>
    <property type="evidence" value="ECO:0007669"/>
    <property type="project" value="InterPro"/>
</dbReference>
<evidence type="ECO:0000256" key="4">
    <source>
        <dbReference type="ARBA" id="ARBA00023002"/>
    </source>
</evidence>
<dbReference type="Proteomes" id="UP000823749">
    <property type="component" value="Chromosome 8"/>
</dbReference>
<comment type="caution">
    <text evidence="7">The sequence shown here is derived from an EMBL/GenBank/DDBJ whole genome shotgun (WGS) entry which is preliminary data.</text>
</comment>
<sequence>MADPTQDSVQQFRHLIWQIMVEIGKPNLVDYFSILEKIDPQGITRRLKSHFGDTFELFGRLIDERLELRRLRKSRAENDVIDILLNINEENGEINRTHIEHLCLGAQVLVNAWAIGRDPSVWENPTSFMPERFLDLDVDVRVPLMLGSLINSFDWKLDGGMKPEELDMDDKFGIAVQKDQPLRVVPFTA</sequence>
<dbReference type="PANTHER" id="PTHR47950:SF4">
    <property type="entry name" value="GERANIOL 8-HYDROXYLASE-LIKE"/>
    <property type="match status" value="1"/>
</dbReference>